<dbReference type="GO" id="GO:0009279">
    <property type="term" value="C:cell outer membrane"/>
    <property type="evidence" value="ECO:0007669"/>
    <property type="project" value="UniProtKB-SubCell"/>
</dbReference>
<dbReference type="InterPro" id="IPR006664">
    <property type="entry name" value="OMP_bac"/>
</dbReference>
<keyword evidence="2 4" id="KW-0472">Membrane</keyword>
<dbReference type="CDD" id="cd07185">
    <property type="entry name" value="OmpA_C-like"/>
    <property type="match status" value="1"/>
</dbReference>
<evidence type="ECO:0000256" key="1">
    <source>
        <dbReference type="ARBA" id="ARBA00004442"/>
    </source>
</evidence>
<dbReference type="Gene3D" id="3.30.1330.60">
    <property type="entry name" value="OmpA-like domain"/>
    <property type="match status" value="1"/>
</dbReference>
<dbReference type="Pfam" id="PF00691">
    <property type="entry name" value="OmpA"/>
    <property type="match status" value="1"/>
</dbReference>
<evidence type="ECO:0000259" key="7">
    <source>
        <dbReference type="PROSITE" id="PS51123"/>
    </source>
</evidence>
<dbReference type="Proteomes" id="UP000241167">
    <property type="component" value="Unassembled WGS sequence"/>
</dbReference>
<keyword evidence="9" id="KW-1185">Reference proteome</keyword>
<protein>
    <recommendedName>
        <fullName evidence="7">OmpA-like domain-containing protein</fullName>
    </recommendedName>
</protein>
<feature type="signal peptide" evidence="6">
    <location>
        <begin position="1"/>
        <end position="23"/>
    </location>
</feature>
<evidence type="ECO:0000256" key="4">
    <source>
        <dbReference type="PROSITE-ProRule" id="PRU00473"/>
    </source>
</evidence>
<dbReference type="RefSeq" id="WP_106512736.1">
    <property type="nucleotide sequence ID" value="NZ_PXYI01000003.1"/>
</dbReference>
<feature type="region of interest" description="Disordered" evidence="5">
    <location>
        <begin position="133"/>
        <end position="156"/>
    </location>
</feature>
<dbReference type="SUPFAM" id="SSF103088">
    <property type="entry name" value="OmpA-like"/>
    <property type="match status" value="1"/>
</dbReference>
<dbReference type="AlphaFoldDB" id="A0A2P7QRK4"/>
<evidence type="ECO:0000313" key="8">
    <source>
        <dbReference type="EMBL" id="PSJ40584.1"/>
    </source>
</evidence>
<feature type="chain" id="PRO_5015156357" description="OmpA-like domain-containing protein" evidence="6">
    <location>
        <begin position="24"/>
        <end position="156"/>
    </location>
</feature>
<evidence type="ECO:0000313" key="9">
    <source>
        <dbReference type="Proteomes" id="UP000241167"/>
    </source>
</evidence>
<dbReference type="InterPro" id="IPR036737">
    <property type="entry name" value="OmpA-like_sf"/>
</dbReference>
<sequence length="156" mass="17079">MRGTILLHALASAPLFAAAQATAMTGPFTIFFDAGSSRITRQHAGILDNFLAVIRHHPDNLTVVIEAGADRVGTPESNRRLSCARGRAVARYLVEHGVRSARIEVHGYGEDRPLADGPDESADPQNRYVAMFEREDPLYSPEDRDNAPPAVDRTRC</sequence>
<organism evidence="8 9">
    <name type="scientific">Allosphingosinicella deserti</name>
    <dbReference type="NCBI Taxonomy" id="2116704"/>
    <lineage>
        <taxon>Bacteria</taxon>
        <taxon>Pseudomonadati</taxon>
        <taxon>Pseudomonadota</taxon>
        <taxon>Alphaproteobacteria</taxon>
        <taxon>Sphingomonadales</taxon>
        <taxon>Sphingomonadaceae</taxon>
        <taxon>Allosphingosinicella</taxon>
    </lineage>
</organism>
<dbReference type="PRINTS" id="PR01021">
    <property type="entry name" value="OMPADOMAIN"/>
</dbReference>
<evidence type="ECO:0000256" key="6">
    <source>
        <dbReference type="SAM" id="SignalP"/>
    </source>
</evidence>
<dbReference type="PANTHER" id="PTHR30329:SF21">
    <property type="entry name" value="LIPOPROTEIN YIAD-RELATED"/>
    <property type="match status" value="1"/>
</dbReference>
<proteinExistence type="predicted"/>
<comment type="subcellular location">
    <subcellularLocation>
        <location evidence="1">Cell outer membrane</location>
    </subcellularLocation>
</comment>
<keyword evidence="6" id="KW-0732">Signal</keyword>
<keyword evidence="3" id="KW-0998">Cell outer membrane</keyword>
<reference evidence="8 9" key="1">
    <citation type="submission" date="2018-03" db="EMBL/GenBank/DDBJ databases">
        <title>The draft genome of Sphingosinicella sp. GL-C-18.</title>
        <authorList>
            <person name="Liu L."/>
            <person name="Li L."/>
            <person name="Liang L."/>
            <person name="Zhang X."/>
            <person name="Wang T."/>
        </authorList>
    </citation>
    <scope>NUCLEOTIDE SEQUENCE [LARGE SCALE GENOMIC DNA]</scope>
    <source>
        <strain evidence="8 9">GL-C-18</strain>
    </source>
</reference>
<dbReference type="InterPro" id="IPR006665">
    <property type="entry name" value="OmpA-like"/>
</dbReference>
<comment type="caution">
    <text evidence="8">The sequence shown here is derived from an EMBL/GenBank/DDBJ whole genome shotgun (WGS) entry which is preliminary data.</text>
</comment>
<name>A0A2P7QRK4_9SPHN</name>
<dbReference type="PANTHER" id="PTHR30329">
    <property type="entry name" value="STATOR ELEMENT OF FLAGELLAR MOTOR COMPLEX"/>
    <property type="match status" value="1"/>
</dbReference>
<dbReference type="PROSITE" id="PS51123">
    <property type="entry name" value="OMPA_2"/>
    <property type="match status" value="1"/>
</dbReference>
<evidence type="ECO:0000256" key="5">
    <source>
        <dbReference type="SAM" id="MobiDB-lite"/>
    </source>
</evidence>
<dbReference type="EMBL" id="PXYI01000003">
    <property type="protein sequence ID" value="PSJ40584.1"/>
    <property type="molecule type" value="Genomic_DNA"/>
</dbReference>
<dbReference type="InterPro" id="IPR050330">
    <property type="entry name" value="Bact_OuterMem_StrucFunc"/>
</dbReference>
<evidence type="ECO:0000256" key="3">
    <source>
        <dbReference type="ARBA" id="ARBA00023237"/>
    </source>
</evidence>
<feature type="domain" description="OmpA-like" evidence="7">
    <location>
        <begin position="19"/>
        <end position="137"/>
    </location>
</feature>
<gene>
    <name evidence="8" type="ORF">C7I55_09665</name>
</gene>
<evidence type="ECO:0000256" key="2">
    <source>
        <dbReference type="ARBA" id="ARBA00023136"/>
    </source>
</evidence>
<accession>A0A2P7QRK4</accession>